<dbReference type="SMR" id="A2G0J4"/>
<dbReference type="GO" id="GO:0005737">
    <property type="term" value="C:cytoplasm"/>
    <property type="evidence" value="ECO:0000318"/>
    <property type="project" value="GO_Central"/>
</dbReference>
<dbReference type="eggNOG" id="KOG3048">
    <property type="taxonomic scope" value="Eukaryota"/>
</dbReference>
<dbReference type="Proteomes" id="UP000001542">
    <property type="component" value="Unassembled WGS sequence"/>
</dbReference>
<dbReference type="Gene3D" id="1.10.287.370">
    <property type="match status" value="1"/>
</dbReference>
<dbReference type="PANTHER" id="PTHR12674:SF2">
    <property type="entry name" value="PREFOLDIN SUBUNIT 5"/>
    <property type="match status" value="1"/>
</dbReference>
<dbReference type="NCBIfam" id="TIGR00293">
    <property type="entry name" value="prefoldin subunit alpha"/>
    <property type="match status" value="1"/>
</dbReference>
<dbReference type="GO" id="GO:1990115">
    <property type="term" value="P:RNA polymerase III assembly"/>
    <property type="evidence" value="ECO:0000318"/>
    <property type="project" value="GO_Central"/>
</dbReference>
<dbReference type="GO" id="GO:0051082">
    <property type="term" value="F:unfolded protein binding"/>
    <property type="evidence" value="ECO:0007669"/>
    <property type="project" value="InterPro"/>
</dbReference>
<name>A2G0J4_TRIV3</name>
<reference evidence="3" key="2">
    <citation type="journal article" date="2007" name="Science">
        <title>Draft genome sequence of the sexually transmitted pathogen Trichomonas vaginalis.</title>
        <authorList>
            <person name="Carlton J.M."/>
            <person name="Hirt R.P."/>
            <person name="Silva J.C."/>
            <person name="Delcher A.L."/>
            <person name="Schatz M."/>
            <person name="Zhao Q."/>
            <person name="Wortman J.R."/>
            <person name="Bidwell S.L."/>
            <person name="Alsmark U.C.M."/>
            <person name="Besteiro S."/>
            <person name="Sicheritz-Ponten T."/>
            <person name="Noel C.J."/>
            <person name="Dacks J.B."/>
            <person name="Foster P.G."/>
            <person name="Simillion C."/>
            <person name="Van de Peer Y."/>
            <person name="Miranda-Saavedra D."/>
            <person name="Barton G.J."/>
            <person name="Westrop G.D."/>
            <person name="Mueller S."/>
            <person name="Dessi D."/>
            <person name="Fiori P.L."/>
            <person name="Ren Q."/>
            <person name="Paulsen I."/>
            <person name="Zhang H."/>
            <person name="Bastida-Corcuera F.D."/>
            <person name="Simoes-Barbosa A."/>
            <person name="Brown M.T."/>
            <person name="Hayes R.D."/>
            <person name="Mukherjee M."/>
            <person name="Okumura C.Y."/>
            <person name="Schneider R."/>
            <person name="Smith A.J."/>
            <person name="Vanacova S."/>
            <person name="Villalvazo M."/>
            <person name="Haas B.J."/>
            <person name="Pertea M."/>
            <person name="Feldblyum T.V."/>
            <person name="Utterback T.R."/>
            <person name="Shu C.L."/>
            <person name="Osoegawa K."/>
            <person name="de Jong P.J."/>
            <person name="Hrdy I."/>
            <person name="Horvathova L."/>
            <person name="Zubacova Z."/>
            <person name="Dolezal P."/>
            <person name="Malik S.B."/>
            <person name="Logsdon J.M. Jr."/>
            <person name="Henze K."/>
            <person name="Gupta A."/>
            <person name="Wang C.C."/>
            <person name="Dunne R.L."/>
            <person name="Upcroft J.A."/>
            <person name="Upcroft P."/>
            <person name="White O."/>
            <person name="Salzberg S.L."/>
            <person name="Tang P."/>
            <person name="Chiu C.-H."/>
            <person name="Lee Y.-S."/>
            <person name="Embley T.M."/>
            <person name="Coombs G.H."/>
            <person name="Mottram J.C."/>
            <person name="Tachezy J."/>
            <person name="Fraser-Liggett C.M."/>
            <person name="Johnson P.J."/>
        </authorList>
    </citation>
    <scope>NUCLEOTIDE SEQUENCE [LARGE SCALE GENOMIC DNA]</scope>
    <source>
        <strain evidence="3">G3</strain>
    </source>
</reference>
<dbReference type="RefSeq" id="XP_001302262.1">
    <property type="nucleotide sequence ID" value="XM_001302261.1"/>
</dbReference>
<protein>
    <submittedName>
        <fullName evidence="3">Coiled-coil protein, putative</fullName>
    </submittedName>
</protein>
<evidence type="ECO:0000256" key="2">
    <source>
        <dbReference type="SAM" id="Coils"/>
    </source>
</evidence>
<dbReference type="GO" id="GO:0006457">
    <property type="term" value="P:protein folding"/>
    <property type="evidence" value="ECO:0007669"/>
    <property type="project" value="InterPro"/>
</dbReference>
<dbReference type="STRING" id="5722.A2G0J4"/>
<dbReference type="VEuPathDB" id="TrichDB:TVAG_355860"/>
<dbReference type="KEGG" id="tva:4747002"/>
<dbReference type="GO" id="GO:1990113">
    <property type="term" value="P:RNA polymerase I assembly"/>
    <property type="evidence" value="ECO:0000318"/>
    <property type="project" value="GO_Central"/>
</dbReference>
<sequence>MTTKADQGVPVTSLNIQQIMNLKKQFEEELTQLQATIQLTNETVLKTQQAKAELKQFTSVETGRTMLVPITESLYVTGTVSSQKRPIIELGTGYFAETSVEKAEAFFNRRLKRLNAQQENLKNSFKEKQQQYQMVVQVANQKIQATQQKQ</sequence>
<keyword evidence="2" id="KW-0175">Coiled coil</keyword>
<dbReference type="OrthoDB" id="10267474at2759"/>
<evidence type="ECO:0000313" key="4">
    <source>
        <dbReference type="Proteomes" id="UP000001542"/>
    </source>
</evidence>
<dbReference type="EMBL" id="DS114210">
    <property type="protein sequence ID" value="EAX89332.1"/>
    <property type="molecule type" value="Genomic_DNA"/>
</dbReference>
<dbReference type="GO" id="GO:1990114">
    <property type="term" value="P:RNA polymerase II core complex assembly"/>
    <property type="evidence" value="ECO:0000318"/>
    <property type="project" value="GO_Central"/>
</dbReference>
<dbReference type="CDD" id="cd23157">
    <property type="entry name" value="Prefoldin_5"/>
    <property type="match status" value="1"/>
</dbReference>
<dbReference type="PANTHER" id="PTHR12674">
    <property type="entry name" value="PREFOLDIN SUBUNIT 5"/>
    <property type="match status" value="1"/>
</dbReference>
<reference evidence="3" key="1">
    <citation type="submission" date="2006-10" db="EMBL/GenBank/DDBJ databases">
        <authorList>
            <person name="Amadeo P."/>
            <person name="Zhao Q."/>
            <person name="Wortman J."/>
            <person name="Fraser-Liggett C."/>
            <person name="Carlton J."/>
        </authorList>
    </citation>
    <scope>NUCLEOTIDE SEQUENCE</scope>
    <source>
        <strain evidence="3">G3</strain>
    </source>
</reference>
<dbReference type="Pfam" id="PF02996">
    <property type="entry name" value="Prefoldin"/>
    <property type="match status" value="1"/>
</dbReference>
<accession>A2G0J4</accession>
<keyword evidence="4" id="KW-1185">Reference proteome</keyword>
<feature type="coiled-coil region" evidence="2">
    <location>
        <begin position="16"/>
        <end position="43"/>
    </location>
</feature>
<evidence type="ECO:0000313" key="3">
    <source>
        <dbReference type="EMBL" id="EAX89332.1"/>
    </source>
</evidence>
<dbReference type="SUPFAM" id="SSF46579">
    <property type="entry name" value="Prefoldin"/>
    <property type="match status" value="1"/>
</dbReference>
<feature type="coiled-coil region" evidence="2">
    <location>
        <begin position="104"/>
        <end position="131"/>
    </location>
</feature>
<dbReference type="OMA" id="QAKFKAC"/>
<gene>
    <name evidence="3" type="ORF">TVAG_355860</name>
</gene>
<comment type="similarity">
    <text evidence="1">Belongs to the prefoldin subunit alpha family.</text>
</comment>
<dbReference type="InParanoid" id="A2G0J4"/>
<dbReference type="FunCoup" id="A2G0J4">
    <property type="interactions" value="853"/>
</dbReference>
<dbReference type="VEuPathDB" id="TrichDB:TVAGG3_0056900"/>
<dbReference type="AlphaFoldDB" id="A2G0J4"/>
<proteinExistence type="inferred from homology"/>
<dbReference type="InterPro" id="IPR011599">
    <property type="entry name" value="PFD_alpha_archaea"/>
</dbReference>
<dbReference type="GO" id="GO:0016272">
    <property type="term" value="C:prefoldin complex"/>
    <property type="evidence" value="ECO:0000318"/>
    <property type="project" value="GO_Central"/>
</dbReference>
<dbReference type="InterPro" id="IPR004127">
    <property type="entry name" value="Prefoldin_subunit_alpha"/>
</dbReference>
<dbReference type="InterPro" id="IPR009053">
    <property type="entry name" value="Prefoldin"/>
</dbReference>
<evidence type="ECO:0000256" key="1">
    <source>
        <dbReference type="ARBA" id="ARBA00010048"/>
    </source>
</evidence>
<organism evidence="3 4">
    <name type="scientific">Trichomonas vaginalis (strain ATCC PRA-98 / G3)</name>
    <dbReference type="NCBI Taxonomy" id="412133"/>
    <lineage>
        <taxon>Eukaryota</taxon>
        <taxon>Metamonada</taxon>
        <taxon>Parabasalia</taxon>
        <taxon>Trichomonadida</taxon>
        <taxon>Trichomonadidae</taxon>
        <taxon>Trichomonas</taxon>
    </lineage>
</organism>